<dbReference type="SUPFAM" id="SSF52540">
    <property type="entry name" value="P-loop containing nucleoside triphosphate hydrolases"/>
    <property type="match status" value="1"/>
</dbReference>
<evidence type="ECO:0000256" key="1">
    <source>
        <dbReference type="ARBA" id="ARBA00022741"/>
    </source>
</evidence>
<dbReference type="RefSeq" id="WP_169276732.1">
    <property type="nucleotide sequence ID" value="NZ_JABBCP010000001.1"/>
</dbReference>
<dbReference type="InterPro" id="IPR027417">
    <property type="entry name" value="P-loop_NTPase"/>
</dbReference>
<keyword evidence="2" id="KW-0067">ATP-binding</keyword>
<dbReference type="EMBL" id="JABBCP010000001">
    <property type="protein sequence ID" value="NMF54981.1"/>
    <property type="molecule type" value="Genomic_DNA"/>
</dbReference>
<reference evidence="5 6" key="1">
    <citation type="submission" date="2020-04" db="EMBL/GenBank/DDBJ databases">
        <title>Collinsella sp. KGMB02528 nov., an anaerobic actinobacterium isolated from human feces.</title>
        <authorList>
            <person name="Han K.-I."/>
            <person name="Eom M.K."/>
            <person name="Kim J.-S."/>
            <person name="Lee K.C."/>
            <person name="Suh M.K."/>
            <person name="Park S.-H."/>
            <person name="Lee J.H."/>
            <person name="Kang S.W."/>
            <person name="Park J.-E."/>
            <person name="Oh B.S."/>
            <person name="Yu S.Y."/>
            <person name="Choi S.-H."/>
            <person name="Lee D.H."/>
            <person name="Yoon H."/>
            <person name="Kim B.-Y."/>
            <person name="Lee J.H."/>
            <person name="Lee J.-S."/>
        </authorList>
    </citation>
    <scope>NUCLEOTIDE SEQUENCE [LARGE SCALE GENOMIC DNA]</scope>
    <source>
        <strain evidence="5 6">KGMB02528</strain>
    </source>
</reference>
<dbReference type="PANTHER" id="PTHR43384:SF6">
    <property type="entry name" value="SEPTUM SITE-DETERMINING PROTEIN MIND HOMOLOG, CHLOROPLASTIC"/>
    <property type="match status" value="1"/>
</dbReference>
<dbReference type="Pfam" id="PF01656">
    <property type="entry name" value="CbiA"/>
    <property type="match status" value="1"/>
</dbReference>
<keyword evidence="1" id="KW-0547">Nucleotide-binding</keyword>
<keyword evidence="6" id="KW-1185">Reference proteome</keyword>
<dbReference type="GO" id="GO:0005524">
    <property type="term" value="F:ATP binding"/>
    <property type="evidence" value="ECO:0007669"/>
    <property type="project" value="UniProtKB-KW"/>
</dbReference>
<evidence type="ECO:0000256" key="2">
    <source>
        <dbReference type="ARBA" id="ARBA00022840"/>
    </source>
</evidence>
<evidence type="ECO:0000259" key="4">
    <source>
        <dbReference type="Pfam" id="PF01656"/>
    </source>
</evidence>
<dbReference type="PANTHER" id="PTHR43384">
    <property type="entry name" value="SEPTUM SITE-DETERMINING PROTEIN MIND HOMOLOG, CHLOROPLASTIC-RELATED"/>
    <property type="match status" value="1"/>
</dbReference>
<dbReference type="InterPro" id="IPR002586">
    <property type="entry name" value="CobQ/CobB/MinD/ParA_Nub-bd_dom"/>
</dbReference>
<proteinExistence type="predicted"/>
<gene>
    <name evidence="5" type="ORF">HF320_01345</name>
</gene>
<dbReference type="InterPro" id="IPR050625">
    <property type="entry name" value="ParA/MinD_ATPase"/>
</dbReference>
<dbReference type="GO" id="GO:0016887">
    <property type="term" value="F:ATP hydrolysis activity"/>
    <property type="evidence" value="ECO:0007669"/>
    <property type="project" value="TreeGrafter"/>
</dbReference>
<comment type="caution">
    <text evidence="5">The sequence shown here is derived from an EMBL/GenBank/DDBJ whole genome shotgun (WGS) entry which is preliminary data.</text>
</comment>
<dbReference type="Gene3D" id="3.40.50.300">
    <property type="entry name" value="P-loop containing nucleotide triphosphate hydrolases"/>
    <property type="match status" value="1"/>
</dbReference>
<dbReference type="GO" id="GO:0051782">
    <property type="term" value="P:negative regulation of cell division"/>
    <property type="evidence" value="ECO:0007669"/>
    <property type="project" value="TreeGrafter"/>
</dbReference>
<evidence type="ECO:0000313" key="5">
    <source>
        <dbReference type="EMBL" id="NMF54981.1"/>
    </source>
</evidence>
<feature type="region of interest" description="Disordered" evidence="3">
    <location>
        <begin position="116"/>
        <end position="138"/>
    </location>
</feature>
<sequence>MSSVWLLCAARSNVRELTEEVERRCPRARLMRMGCEQGISDVARVLSQVAVGAAVSFDEPATAQRVVRELVGAGWSAPIVVLVARKDVEAAAHLFAAGATEVIAAEGAACDSPISRAETKDCPKDAGVAASPAGTHEEVEVHPAEADELGDVPEWQIDRFAADLEEPPWVEPHGVTGPFPESGGMASHVREVDENSHSVATPMAVPAFAKMTVGDELPEEGATEPDSVDGKQACEREAVSSAHMGTVLEEKIAAPVSISSGGAPLVTVISGRGGVGKTTLTAAMAFAAASMGLRAAVLDLDLMFGNMYDMVGVDEPNDLASLAVEDPDFKGIEAGAEATAMRVAPGVTLWGPALLPERAELLSGPVERLIGLLRQEADIIFADTSTFWGDGVACAVAQCDRCIVVGQAGCASSAVRAIELASRIGVAKTKMTSVFNRFGRAGNQEEQALRFEMAISLRSRMRVSEGGDALEQMQAFGRLGEFVAQESAFSRDVTELVRCVAKELGCDIGAWEQAYQARTQQANGRGRRRFLRKKQRGEKS</sequence>
<evidence type="ECO:0000256" key="3">
    <source>
        <dbReference type="SAM" id="MobiDB-lite"/>
    </source>
</evidence>
<accession>A0A7X9UAJ7</accession>
<organism evidence="5 6">
    <name type="scientific">Collinsella acetigenes</name>
    <dbReference type="NCBI Taxonomy" id="2713419"/>
    <lineage>
        <taxon>Bacteria</taxon>
        <taxon>Bacillati</taxon>
        <taxon>Actinomycetota</taxon>
        <taxon>Coriobacteriia</taxon>
        <taxon>Coriobacteriales</taxon>
        <taxon>Coriobacteriaceae</taxon>
        <taxon>Collinsella</taxon>
    </lineage>
</organism>
<protein>
    <submittedName>
        <fullName evidence="5">P-loop NTPase</fullName>
    </submittedName>
</protein>
<dbReference type="GO" id="GO:0009898">
    <property type="term" value="C:cytoplasmic side of plasma membrane"/>
    <property type="evidence" value="ECO:0007669"/>
    <property type="project" value="TreeGrafter"/>
</dbReference>
<name>A0A7X9UAJ7_9ACTN</name>
<evidence type="ECO:0000313" key="6">
    <source>
        <dbReference type="Proteomes" id="UP000546970"/>
    </source>
</evidence>
<dbReference type="GO" id="GO:0005829">
    <property type="term" value="C:cytosol"/>
    <property type="evidence" value="ECO:0007669"/>
    <property type="project" value="TreeGrafter"/>
</dbReference>
<dbReference type="Proteomes" id="UP000546970">
    <property type="component" value="Unassembled WGS sequence"/>
</dbReference>
<feature type="domain" description="CobQ/CobB/MinD/ParA nucleotide binding" evidence="4">
    <location>
        <begin position="266"/>
        <end position="452"/>
    </location>
</feature>
<dbReference type="AlphaFoldDB" id="A0A7X9UAJ7"/>